<dbReference type="GO" id="GO:0016757">
    <property type="term" value="F:glycosyltransferase activity"/>
    <property type="evidence" value="ECO:0007669"/>
    <property type="project" value="UniProtKB-KW"/>
</dbReference>
<dbReference type="InterPro" id="IPR051910">
    <property type="entry name" value="ComF/GntX_DNA_util-trans"/>
</dbReference>
<keyword evidence="3" id="KW-0808">Transferase</keyword>
<evidence type="ECO:0000259" key="2">
    <source>
        <dbReference type="Pfam" id="PF00156"/>
    </source>
</evidence>
<dbReference type="EMBL" id="QTUA01000001">
    <property type="protein sequence ID" value="REF30523.1"/>
    <property type="molecule type" value="Genomic_DNA"/>
</dbReference>
<comment type="similarity">
    <text evidence="1">Belongs to the ComF/GntX family.</text>
</comment>
<name>A0A3D9UPY6_9MICO</name>
<evidence type="ECO:0000313" key="4">
    <source>
        <dbReference type="Proteomes" id="UP000256253"/>
    </source>
</evidence>
<accession>A0A3D9UPY6</accession>
<comment type="caution">
    <text evidence="3">The sequence shown here is derived from an EMBL/GenBank/DDBJ whole genome shotgun (WGS) entry which is preliminary data.</text>
</comment>
<evidence type="ECO:0000313" key="3">
    <source>
        <dbReference type="EMBL" id="REF30523.1"/>
    </source>
</evidence>
<keyword evidence="3" id="KW-0328">Glycosyltransferase</keyword>
<organism evidence="3 4">
    <name type="scientific">Calidifontibacter indicus</name>
    <dbReference type="NCBI Taxonomy" id="419650"/>
    <lineage>
        <taxon>Bacteria</taxon>
        <taxon>Bacillati</taxon>
        <taxon>Actinomycetota</taxon>
        <taxon>Actinomycetes</taxon>
        <taxon>Micrococcales</taxon>
        <taxon>Dermacoccaceae</taxon>
        <taxon>Calidifontibacter</taxon>
    </lineage>
</organism>
<dbReference type="InterPro" id="IPR029057">
    <property type="entry name" value="PRTase-like"/>
</dbReference>
<dbReference type="Proteomes" id="UP000256253">
    <property type="component" value="Unassembled WGS sequence"/>
</dbReference>
<dbReference type="CDD" id="cd06223">
    <property type="entry name" value="PRTases_typeI"/>
    <property type="match status" value="1"/>
</dbReference>
<dbReference type="InterPro" id="IPR000836">
    <property type="entry name" value="PRTase_dom"/>
</dbReference>
<dbReference type="PANTHER" id="PTHR47505">
    <property type="entry name" value="DNA UTILIZATION PROTEIN YHGH"/>
    <property type="match status" value="1"/>
</dbReference>
<gene>
    <name evidence="3" type="ORF">DFJ65_1534</name>
</gene>
<feature type="domain" description="Phosphoribosyltransferase" evidence="2">
    <location>
        <begin position="160"/>
        <end position="229"/>
    </location>
</feature>
<dbReference type="PANTHER" id="PTHR47505:SF1">
    <property type="entry name" value="DNA UTILIZATION PROTEIN YHGH"/>
    <property type="match status" value="1"/>
</dbReference>
<sequence length="238" mass="25189">MGWFGRLAAGLDDLGELAAPRVCGGCGRAHHRWCDGCAHWLVAALADEPLGRVQRDVPVFPDCWTALAYDGPLVRALPAYKDDARTDLLAPLATVLRHALTGALTDRPELVRAHRAGRLVLVCVPSGARSTRERGRLPLLDLVRRATAGSGLAVAPPQSLRFVRTVEDQGGLSADRRATNLRGAMRAQSVAGRTCLLVDDIVTSGATLAESARALWAGGAREVQAVTLAGAVLRRSPG</sequence>
<keyword evidence="4" id="KW-1185">Reference proteome</keyword>
<dbReference type="SUPFAM" id="SSF53271">
    <property type="entry name" value="PRTase-like"/>
    <property type="match status" value="1"/>
</dbReference>
<proteinExistence type="inferred from homology"/>
<dbReference type="OrthoDB" id="5244859at2"/>
<dbReference type="RefSeq" id="WP_115922502.1">
    <property type="nucleotide sequence ID" value="NZ_QTUA01000001.1"/>
</dbReference>
<dbReference type="AlphaFoldDB" id="A0A3D9UPY6"/>
<dbReference type="Gene3D" id="3.40.50.2020">
    <property type="match status" value="1"/>
</dbReference>
<dbReference type="Pfam" id="PF00156">
    <property type="entry name" value="Pribosyltran"/>
    <property type="match status" value="1"/>
</dbReference>
<reference evidence="3 4" key="1">
    <citation type="submission" date="2018-08" db="EMBL/GenBank/DDBJ databases">
        <title>Sequencing the genomes of 1000 actinobacteria strains.</title>
        <authorList>
            <person name="Klenk H.-P."/>
        </authorList>
    </citation>
    <scope>NUCLEOTIDE SEQUENCE [LARGE SCALE GENOMIC DNA]</scope>
    <source>
        <strain evidence="3 4">DSM 22967</strain>
    </source>
</reference>
<evidence type="ECO:0000256" key="1">
    <source>
        <dbReference type="ARBA" id="ARBA00008007"/>
    </source>
</evidence>
<protein>
    <submittedName>
        <fullName evidence="3">Putative amidophosphoribosyltransferase</fullName>
    </submittedName>
</protein>